<dbReference type="Gene3D" id="3.40.50.10770">
    <property type="entry name" value="Hypothetical protein VC1899 like domain (Restriction endonuclease-like)"/>
    <property type="match status" value="1"/>
</dbReference>
<proteinExistence type="predicted"/>
<dbReference type="InterPro" id="IPR011335">
    <property type="entry name" value="Restrct_endonuc-II-like"/>
</dbReference>
<dbReference type="EMBL" id="MCIF01000002">
    <property type="protein sequence ID" value="RAQ95709.1"/>
    <property type="molecule type" value="Genomic_DNA"/>
</dbReference>
<evidence type="ECO:0000313" key="4">
    <source>
        <dbReference type="Proteomes" id="UP000248706"/>
    </source>
</evidence>
<sequence length="299" mass="34504">MVTMIALMGEQTLPNFLPLLHYKPAYVLCLYTSTTRQAFERLQKTIQRHGDLGCHVSGLSVEAYDLDRITKSLKQYLEQKQLSGRDCLFNLTGGTKIMSLAAYQIAQEWQAPMFYFQSELKQDSLIEYEWQDGRPQQVRRSGLSCKQFSLADVLDLHLGPGKWQETKGKHGEGFRFEQTLANLLRAEDYEILQNIRLSDGQMEIDIIVRFQNRYGAIEAKYKRTTGLDIEAIKQLVTSTKQLGSYIQRFYILTVPLPGYQQELVKLLNIRTIVLESYRDGELSEEDRQKFLSAIAQVLR</sequence>
<dbReference type="AlphaFoldDB" id="A0A328VFL3"/>
<dbReference type="InterPro" id="IPR011528">
    <property type="entry name" value="NERD"/>
</dbReference>
<dbReference type="Pfam" id="PF08378">
    <property type="entry name" value="NERD"/>
    <property type="match status" value="1"/>
</dbReference>
<feature type="domain" description="NERD" evidence="1">
    <location>
        <begin position="173"/>
        <end position="223"/>
    </location>
</feature>
<organism evidence="3 4">
    <name type="scientific">Thermogemmatispora tikiterensis</name>
    <dbReference type="NCBI Taxonomy" id="1825093"/>
    <lineage>
        <taxon>Bacteria</taxon>
        <taxon>Bacillati</taxon>
        <taxon>Chloroflexota</taxon>
        <taxon>Ktedonobacteria</taxon>
        <taxon>Thermogemmatisporales</taxon>
        <taxon>Thermogemmatisporaceae</taxon>
        <taxon>Thermogemmatispora</taxon>
    </lineage>
</organism>
<name>A0A328VFL3_9CHLR</name>
<gene>
    <name evidence="3" type="ORF">A4R35_09200</name>
</gene>
<feature type="domain" description="Card1 CARF" evidence="2">
    <location>
        <begin position="4"/>
        <end position="124"/>
    </location>
</feature>
<dbReference type="InterPro" id="IPR056339">
    <property type="entry name" value="CARF_Card1"/>
</dbReference>
<accession>A0A328VFL3</accession>
<protein>
    <recommendedName>
        <fullName evidence="5">DUF1887 domain-containing protein</fullName>
    </recommendedName>
</protein>
<evidence type="ECO:0000259" key="1">
    <source>
        <dbReference type="Pfam" id="PF08378"/>
    </source>
</evidence>
<dbReference type="OrthoDB" id="159379at2"/>
<reference evidence="3 4" key="1">
    <citation type="submission" date="2016-08" db="EMBL/GenBank/DDBJ databases">
        <title>Analysis of Carbohydrate Active Enzymes in Thermogemmatispora T81 Reveals Carbohydrate Degradation Ability.</title>
        <authorList>
            <person name="Tomazini A."/>
            <person name="Lal S."/>
            <person name="Stott M."/>
            <person name="Henrissat B."/>
            <person name="Polikarpov I."/>
            <person name="Sparling R."/>
            <person name="Levin D.B."/>
        </authorList>
    </citation>
    <scope>NUCLEOTIDE SEQUENCE [LARGE SCALE GENOMIC DNA]</scope>
    <source>
        <strain evidence="3 4">T81</strain>
    </source>
</reference>
<dbReference type="Pfam" id="PF23400">
    <property type="entry name" value="CARF_Card1"/>
    <property type="match status" value="1"/>
</dbReference>
<dbReference type="SUPFAM" id="SSF52980">
    <property type="entry name" value="Restriction endonuclease-like"/>
    <property type="match status" value="1"/>
</dbReference>
<comment type="caution">
    <text evidence="3">The sequence shown here is derived from an EMBL/GenBank/DDBJ whole genome shotgun (WGS) entry which is preliminary data.</text>
</comment>
<dbReference type="RefSeq" id="WP_112428675.1">
    <property type="nucleotide sequence ID" value="NZ_MCIF01000002.1"/>
</dbReference>
<keyword evidence="4" id="KW-1185">Reference proteome</keyword>
<evidence type="ECO:0008006" key="5">
    <source>
        <dbReference type="Google" id="ProtNLM"/>
    </source>
</evidence>
<evidence type="ECO:0000313" key="3">
    <source>
        <dbReference type="EMBL" id="RAQ95709.1"/>
    </source>
</evidence>
<dbReference type="Proteomes" id="UP000248706">
    <property type="component" value="Unassembled WGS sequence"/>
</dbReference>
<evidence type="ECO:0000259" key="2">
    <source>
        <dbReference type="Pfam" id="PF23400"/>
    </source>
</evidence>